<proteinExistence type="predicted"/>
<dbReference type="PANTHER" id="PTHR37422">
    <property type="entry name" value="TEICHURONIC ACID BIOSYNTHESIS PROTEIN TUAE"/>
    <property type="match status" value="1"/>
</dbReference>
<reference evidence="7" key="1">
    <citation type="journal article" date="2014" name="Int. J. Syst. Evol. Microbiol.">
        <title>Complete genome of a new Firmicutes species belonging to the dominant human colonic microbiota ('Ruminococcus bicirculans') reveals two chromosomes and a selective capacity to utilize plant glucans.</title>
        <authorList>
            <consortium name="NISC Comparative Sequencing Program"/>
            <person name="Wegmann U."/>
            <person name="Louis P."/>
            <person name="Goesmann A."/>
            <person name="Henrissat B."/>
            <person name="Duncan S.H."/>
            <person name="Flint H.J."/>
        </authorList>
    </citation>
    <scope>NUCLEOTIDE SEQUENCE</scope>
    <source>
        <strain evidence="7">NBRC 103855</strain>
    </source>
</reference>
<feature type="transmembrane region" description="Helical" evidence="5">
    <location>
        <begin position="116"/>
        <end position="139"/>
    </location>
</feature>
<gene>
    <name evidence="7" type="primary">exoQ</name>
    <name evidence="7" type="ORF">GCM10007913_12250</name>
</gene>
<feature type="transmembrane region" description="Helical" evidence="5">
    <location>
        <begin position="327"/>
        <end position="352"/>
    </location>
</feature>
<feature type="transmembrane region" description="Helical" evidence="5">
    <location>
        <begin position="89"/>
        <end position="109"/>
    </location>
</feature>
<organism evidence="7 8">
    <name type="scientific">Devosia yakushimensis</name>
    <dbReference type="NCBI Taxonomy" id="470028"/>
    <lineage>
        <taxon>Bacteria</taxon>
        <taxon>Pseudomonadati</taxon>
        <taxon>Pseudomonadota</taxon>
        <taxon>Alphaproteobacteria</taxon>
        <taxon>Hyphomicrobiales</taxon>
        <taxon>Devosiaceae</taxon>
        <taxon>Devosia</taxon>
    </lineage>
</organism>
<feature type="transmembrane region" description="Helical" evidence="5">
    <location>
        <begin position="226"/>
        <end position="245"/>
    </location>
</feature>
<dbReference type="PANTHER" id="PTHR37422:SF17">
    <property type="entry name" value="O-ANTIGEN LIGASE"/>
    <property type="match status" value="1"/>
</dbReference>
<evidence type="ECO:0000313" key="7">
    <source>
        <dbReference type="EMBL" id="GLQ09293.1"/>
    </source>
</evidence>
<keyword evidence="2 5" id="KW-0812">Transmembrane</keyword>
<evidence type="ECO:0000256" key="3">
    <source>
        <dbReference type="ARBA" id="ARBA00022989"/>
    </source>
</evidence>
<evidence type="ECO:0000259" key="6">
    <source>
        <dbReference type="Pfam" id="PF04932"/>
    </source>
</evidence>
<feature type="transmembrane region" description="Helical" evidence="5">
    <location>
        <begin position="176"/>
        <end position="194"/>
    </location>
</feature>
<dbReference type="InterPro" id="IPR007016">
    <property type="entry name" value="O-antigen_ligase-rel_domated"/>
</dbReference>
<feature type="transmembrane region" description="Helical" evidence="5">
    <location>
        <begin position="382"/>
        <end position="401"/>
    </location>
</feature>
<dbReference type="Proteomes" id="UP001161406">
    <property type="component" value="Unassembled WGS sequence"/>
</dbReference>
<keyword evidence="8" id="KW-1185">Reference proteome</keyword>
<evidence type="ECO:0000256" key="2">
    <source>
        <dbReference type="ARBA" id="ARBA00022692"/>
    </source>
</evidence>
<evidence type="ECO:0000256" key="1">
    <source>
        <dbReference type="ARBA" id="ARBA00004141"/>
    </source>
</evidence>
<reference evidence="7" key="2">
    <citation type="submission" date="2023-01" db="EMBL/GenBank/DDBJ databases">
        <title>Draft genome sequence of Devosia yakushimensis strain NBRC 103855.</title>
        <authorList>
            <person name="Sun Q."/>
            <person name="Mori K."/>
        </authorList>
    </citation>
    <scope>NUCLEOTIDE SEQUENCE</scope>
    <source>
        <strain evidence="7">NBRC 103855</strain>
    </source>
</reference>
<feature type="domain" description="O-antigen ligase-related" evidence="6">
    <location>
        <begin position="185"/>
        <end position="334"/>
    </location>
</feature>
<dbReference type="Pfam" id="PF04932">
    <property type="entry name" value="Wzy_C"/>
    <property type="match status" value="1"/>
</dbReference>
<evidence type="ECO:0000313" key="8">
    <source>
        <dbReference type="Proteomes" id="UP001161406"/>
    </source>
</evidence>
<dbReference type="EMBL" id="BSNG01000001">
    <property type="protein sequence ID" value="GLQ09293.1"/>
    <property type="molecule type" value="Genomic_DNA"/>
</dbReference>
<keyword evidence="4 5" id="KW-0472">Membrane</keyword>
<dbReference type="InterPro" id="IPR051533">
    <property type="entry name" value="WaaL-like"/>
</dbReference>
<protein>
    <submittedName>
        <fullName evidence="7">Ligase</fullName>
    </submittedName>
</protein>
<feature type="transmembrane region" description="Helical" evidence="5">
    <location>
        <begin position="65"/>
        <end position="83"/>
    </location>
</feature>
<dbReference type="RefSeq" id="WP_284388927.1">
    <property type="nucleotide sequence ID" value="NZ_BSNG01000001.1"/>
</dbReference>
<dbReference type="GO" id="GO:0016874">
    <property type="term" value="F:ligase activity"/>
    <property type="evidence" value="ECO:0007669"/>
    <property type="project" value="UniProtKB-KW"/>
</dbReference>
<sequence>MTRLLRRRGVIGPLVDIDLAAAFSVLALSGLVLNALVGSLAAMAFLGFGGLLLISDPQQSITLIARWWFLLLLPAYCMLSTLWSQYPEITLRASIQLMITLSIAVVMAGRVKPTTLVRALFVVYAVGVLASVTIGHHPAGAPWLGIFGSKNAFAAHIAVFALTSLAVVVDRHAGLLLRLSALGGLLISGPLMILAQSAGAIMMVVPCIAVMVLLLLTGRLTGNQKLFMTLGVIVAGAAFGLFILANGQSLLSEILEGSGKDPTLTGRTDLWATAFTFIAERPLQGIGFRAFWVAGFAPAEQLWAMFLVPSGAGFNFHNTYISNAVEIGLVGVALQAFLIYGGFLLIVLATILRPNPQNAFLVGLQMLVILRSFIEVEVFFEFSVRSILVLVTFIYGATGVLQEMRAGRQPSRPMPRQVHIRPLGVQP</sequence>
<evidence type="ECO:0000256" key="4">
    <source>
        <dbReference type="ARBA" id="ARBA00023136"/>
    </source>
</evidence>
<name>A0ABQ5UBE7_9HYPH</name>
<feature type="transmembrane region" description="Helical" evidence="5">
    <location>
        <begin position="20"/>
        <end position="53"/>
    </location>
</feature>
<feature type="transmembrane region" description="Helical" evidence="5">
    <location>
        <begin position="151"/>
        <end position="169"/>
    </location>
</feature>
<comment type="caution">
    <text evidence="7">The sequence shown here is derived from an EMBL/GenBank/DDBJ whole genome shotgun (WGS) entry which is preliminary data.</text>
</comment>
<keyword evidence="7" id="KW-0436">Ligase</keyword>
<accession>A0ABQ5UBE7</accession>
<comment type="subcellular location">
    <subcellularLocation>
        <location evidence="1">Membrane</location>
        <topology evidence="1">Multi-pass membrane protein</topology>
    </subcellularLocation>
</comment>
<keyword evidence="3 5" id="KW-1133">Transmembrane helix</keyword>
<feature type="transmembrane region" description="Helical" evidence="5">
    <location>
        <begin position="200"/>
        <end position="217"/>
    </location>
</feature>
<evidence type="ECO:0000256" key="5">
    <source>
        <dbReference type="SAM" id="Phobius"/>
    </source>
</evidence>